<gene>
    <name evidence="2" type="ORF">RRH01S_08_00950</name>
</gene>
<dbReference type="InterPro" id="IPR013321">
    <property type="entry name" value="Arc_rbn_hlx_hlx"/>
</dbReference>
<dbReference type="InterPro" id="IPR005569">
    <property type="entry name" value="Arc_DNA-bd_dom"/>
</dbReference>
<dbReference type="Pfam" id="PF03869">
    <property type="entry name" value="Arc"/>
    <property type="match status" value="1"/>
</dbReference>
<evidence type="ECO:0000313" key="3">
    <source>
        <dbReference type="Proteomes" id="UP000026941"/>
    </source>
</evidence>
<dbReference type="EMBL" id="BAYX01000008">
    <property type="protein sequence ID" value="GAJ94357.1"/>
    <property type="molecule type" value="Genomic_DNA"/>
</dbReference>
<reference evidence="2 3" key="1">
    <citation type="submission" date="2014-05" db="EMBL/GenBank/DDBJ databases">
        <title>Whole genome shotgun sequence of Rhizobium rhizogenes NBRC 13257.</title>
        <authorList>
            <person name="Katano-Makiyama Y."/>
            <person name="Hosoyama A."/>
            <person name="Hashimoto M."/>
            <person name="Hosoyama Y."/>
            <person name="Noguchi M."/>
            <person name="Tsuchikane K."/>
            <person name="Kimura A."/>
            <person name="Ohji S."/>
            <person name="Ichikawa N."/>
            <person name="Yamazoe A."/>
            <person name="Fujita N."/>
        </authorList>
    </citation>
    <scope>NUCLEOTIDE SEQUENCE [LARGE SCALE GENOMIC DNA]</scope>
    <source>
        <strain evidence="2 3">NBRC 13257</strain>
    </source>
</reference>
<evidence type="ECO:0000259" key="1">
    <source>
        <dbReference type="Pfam" id="PF03869"/>
    </source>
</evidence>
<dbReference type="GO" id="GO:0006355">
    <property type="term" value="P:regulation of DNA-templated transcription"/>
    <property type="evidence" value="ECO:0007669"/>
    <property type="project" value="InterPro"/>
</dbReference>
<dbReference type="Gene3D" id="1.10.1220.10">
    <property type="entry name" value="Met repressor-like"/>
    <property type="match status" value="1"/>
</dbReference>
<protein>
    <recommendedName>
        <fullName evidence="1">Arc-like DNA binding domain-containing protein</fullName>
    </recommendedName>
</protein>
<proteinExistence type="predicted"/>
<dbReference type="RefSeq" id="WP_161600004.1">
    <property type="nucleotide sequence ID" value="NZ_BAYX01000008.1"/>
</dbReference>
<sequence length="59" mass="6787">MSNKYPSEKLDQLPVRLPDGMRARIKESAKKNCRSMNAEIIFQLTRAYTRDETQKADAA</sequence>
<comment type="caution">
    <text evidence="2">The sequence shown here is derived from an EMBL/GenBank/DDBJ whole genome shotgun (WGS) entry which is preliminary data.</text>
</comment>
<name>A0AA87QB16_RHIRH</name>
<accession>A0AA87QB16</accession>
<dbReference type="Proteomes" id="UP000026941">
    <property type="component" value="Unassembled WGS sequence"/>
</dbReference>
<dbReference type="GO" id="GO:0003677">
    <property type="term" value="F:DNA binding"/>
    <property type="evidence" value="ECO:0007669"/>
    <property type="project" value="InterPro"/>
</dbReference>
<dbReference type="AlphaFoldDB" id="A0AA87QB16"/>
<evidence type="ECO:0000313" key="2">
    <source>
        <dbReference type="EMBL" id="GAJ94357.1"/>
    </source>
</evidence>
<dbReference type="InterPro" id="IPR010985">
    <property type="entry name" value="Ribbon_hlx_hlx"/>
</dbReference>
<feature type="domain" description="Arc-like DNA binding" evidence="1">
    <location>
        <begin position="9"/>
        <end position="48"/>
    </location>
</feature>
<organism evidence="2 3">
    <name type="scientific">Rhizobium rhizogenes NBRC 13257</name>
    <dbReference type="NCBI Taxonomy" id="1220581"/>
    <lineage>
        <taxon>Bacteria</taxon>
        <taxon>Pseudomonadati</taxon>
        <taxon>Pseudomonadota</taxon>
        <taxon>Alphaproteobacteria</taxon>
        <taxon>Hyphomicrobiales</taxon>
        <taxon>Rhizobiaceae</taxon>
        <taxon>Rhizobium/Agrobacterium group</taxon>
        <taxon>Rhizobium</taxon>
    </lineage>
</organism>
<dbReference type="SUPFAM" id="SSF47598">
    <property type="entry name" value="Ribbon-helix-helix"/>
    <property type="match status" value="1"/>
</dbReference>